<name>A0A2L1GK86_9BACT</name>
<dbReference type="SUPFAM" id="SSF111369">
    <property type="entry name" value="HlyD-like secretion proteins"/>
    <property type="match status" value="1"/>
</dbReference>
<dbReference type="GO" id="GO:1990281">
    <property type="term" value="C:efflux pump complex"/>
    <property type="evidence" value="ECO:0007669"/>
    <property type="project" value="TreeGrafter"/>
</dbReference>
<dbReference type="KEGG" id="deo:CAY53_00145"/>
<evidence type="ECO:0000256" key="1">
    <source>
        <dbReference type="ARBA" id="ARBA00009477"/>
    </source>
</evidence>
<protein>
    <recommendedName>
        <fullName evidence="3">CusB-like beta-barrel domain-containing protein</fullName>
    </recommendedName>
</protein>
<proteinExistence type="inferred from homology"/>
<reference evidence="4" key="1">
    <citation type="submission" date="2017-05" db="EMBL/GenBank/DDBJ databases">
        <authorList>
            <person name="Song R."/>
            <person name="Chenine A.L."/>
            <person name="Ruprecht R.M."/>
        </authorList>
    </citation>
    <scope>NUCLEOTIDE SEQUENCE</scope>
    <source>
        <strain evidence="4">ORNL</strain>
    </source>
</reference>
<evidence type="ECO:0000313" key="5">
    <source>
        <dbReference type="Proteomes" id="UP000239867"/>
    </source>
</evidence>
<accession>A0A2L1GK86</accession>
<evidence type="ECO:0000256" key="2">
    <source>
        <dbReference type="SAM" id="MobiDB-lite"/>
    </source>
</evidence>
<comment type="similarity">
    <text evidence="1">Belongs to the membrane fusion protein (MFP) (TC 8.A.1) family.</text>
</comment>
<dbReference type="NCBIfam" id="TIGR01730">
    <property type="entry name" value="RND_mfp"/>
    <property type="match status" value="1"/>
</dbReference>
<dbReference type="Pfam" id="PF25954">
    <property type="entry name" value="Beta-barrel_RND_2"/>
    <property type="match status" value="1"/>
</dbReference>
<keyword evidence="5" id="KW-1185">Reference proteome</keyword>
<dbReference type="InterPro" id="IPR058792">
    <property type="entry name" value="Beta-barrel_RND_2"/>
</dbReference>
<organism evidence="4 5">
    <name type="scientific">Desulfobulbus oralis</name>
    <dbReference type="NCBI Taxonomy" id="1986146"/>
    <lineage>
        <taxon>Bacteria</taxon>
        <taxon>Pseudomonadati</taxon>
        <taxon>Thermodesulfobacteriota</taxon>
        <taxon>Desulfobulbia</taxon>
        <taxon>Desulfobulbales</taxon>
        <taxon>Desulfobulbaceae</taxon>
        <taxon>Desulfobulbus</taxon>
    </lineage>
</organism>
<dbReference type="EMBL" id="CP021255">
    <property type="protein sequence ID" value="AVD70083.1"/>
    <property type="molecule type" value="Genomic_DNA"/>
</dbReference>
<dbReference type="Gene3D" id="2.40.50.100">
    <property type="match status" value="1"/>
</dbReference>
<dbReference type="Gene3D" id="1.10.287.470">
    <property type="entry name" value="Helix hairpin bin"/>
    <property type="match status" value="1"/>
</dbReference>
<dbReference type="GO" id="GO:0015562">
    <property type="term" value="F:efflux transmembrane transporter activity"/>
    <property type="evidence" value="ECO:0007669"/>
    <property type="project" value="TreeGrafter"/>
</dbReference>
<sequence>MWQAACGLAKIRQPLYNGGTVYSARVAKGRANALIILVKDMHIAQKFRRRQLLPALICFLLAAPVPLKAEVSAGLQEQSPGADAGSGIAAPGTQSGLDGMQPLPGPGATGPVQAAAAQKMRVLVVANREATIAGRLYGTISQIHVRESERFKTGQTLVSFDCRELAAEKAVAQAELRLHSTTNKANAELYAEKVIGSLEKDLSQAKVAEANAKIKAVNAKMANCSITAPFDGQVVELKAKAHETLQPGMPIMLIQNSHDLEAHVHVPSAWMVWLKPGARFRAHIEESGTAYEARVTALGARVDPVSRTVKIYAEIPGDHPELLPGMSGYAEFDRQ</sequence>
<feature type="region of interest" description="Disordered" evidence="2">
    <location>
        <begin position="78"/>
        <end position="111"/>
    </location>
</feature>
<dbReference type="PANTHER" id="PTHR30469">
    <property type="entry name" value="MULTIDRUG RESISTANCE PROTEIN MDTA"/>
    <property type="match status" value="1"/>
</dbReference>
<evidence type="ECO:0000259" key="3">
    <source>
        <dbReference type="Pfam" id="PF25954"/>
    </source>
</evidence>
<dbReference type="PANTHER" id="PTHR30469:SF15">
    <property type="entry name" value="HLYD FAMILY OF SECRETION PROTEINS"/>
    <property type="match status" value="1"/>
</dbReference>
<dbReference type="Gene3D" id="2.40.30.170">
    <property type="match status" value="1"/>
</dbReference>
<dbReference type="AlphaFoldDB" id="A0A2L1GK86"/>
<feature type="domain" description="CusB-like beta-barrel" evidence="3">
    <location>
        <begin position="264"/>
        <end position="333"/>
    </location>
</feature>
<evidence type="ECO:0000313" key="4">
    <source>
        <dbReference type="EMBL" id="AVD70083.1"/>
    </source>
</evidence>
<dbReference type="Proteomes" id="UP000239867">
    <property type="component" value="Chromosome"/>
</dbReference>
<dbReference type="InterPro" id="IPR006143">
    <property type="entry name" value="RND_pump_MFP"/>
</dbReference>
<reference evidence="4" key="2">
    <citation type="journal article" date="2018" name="MBio">
        <title>Insights into the evolution of host association through the isolation and characterization of a novel human periodontal pathobiont, Desulfobulbus oralis.</title>
        <authorList>
            <person name="Cross K.L."/>
            <person name="Chirania P."/>
            <person name="Xiong W."/>
            <person name="Beall C.J."/>
            <person name="Elkins J.G."/>
            <person name="Giannone R.J."/>
            <person name="Griffen A.L."/>
            <person name="Guss A.M."/>
            <person name="Hettich R.L."/>
            <person name="Joshi S.S."/>
            <person name="Mokrzan E.M."/>
            <person name="Martin R.K."/>
            <person name="Zhulin I.B."/>
            <person name="Leys E.J."/>
            <person name="Podar M."/>
        </authorList>
    </citation>
    <scope>NUCLEOTIDE SEQUENCE [LARGE SCALE GENOMIC DNA]</scope>
    <source>
        <strain evidence="4">ORNL</strain>
    </source>
</reference>
<gene>
    <name evidence="4" type="ORF">CAY53_00145</name>
</gene>